<dbReference type="Pfam" id="PF08736">
    <property type="entry name" value="FA"/>
    <property type="match status" value="1"/>
</dbReference>
<evidence type="ECO:0000256" key="3">
    <source>
        <dbReference type="ARBA" id="ARBA00022490"/>
    </source>
</evidence>
<dbReference type="SUPFAM" id="SSF50729">
    <property type="entry name" value="PH domain-like"/>
    <property type="match status" value="1"/>
</dbReference>
<dbReference type="FunFam" id="3.10.20.90:FF:000002">
    <property type="entry name" value="Erythrocyte protein band 4.1-like 3"/>
    <property type="match status" value="1"/>
</dbReference>
<proteinExistence type="predicted"/>
<feature type="region of interest" description="Disordered" evidence="12">
    <location>
        <begin position="1"/>
        <end position="97"/>
    </location>
</feature>
<feature type="region of interest" description="Disordered" evidence="12">
    <location>
        <begin position="857"/>
        <end position="888"/>
    </location>
</feature>
<dbReference type="PANTHER" id="PTHR23280:SF20">
    <property type="entry name" value="BAND 4.1-LIKE PROTEIN 3"/>
    <property type="match status" value="1"/>
</dbReference>
<sequence length="1129" mass="125504">MTTESGSDSESKPEQQAEPQEAAGPLGPAGAQPGPEEQRQALEQFAAAAAHSTPVRKEVTDKEREFAAGAPKQLEYQQFEDDKLSQKSSSSKLSRSPLKIVKKPKSMQCKVVARAHTRAHAQNFPVLNKEDLNPIALEAFRIEKLMWKSGNLPFSHTVRLQPAEKRSRGQVLFDKVCEHLNLLEKDYFGLTYRDAENQKNWLDPAKEIKKQIRSGAWHFSFNVKFYPPDPAQLSEDITRYYLCLQLRDDIVSGRLPCSFVTLALLGSYTVQSELGDYDPDECGSDYISEFRFAPNHTKELEDKVIELHKSHRGMTPAEAEMHFLENAKKLSMYGVDLHHAKDSEGVEIMLGVCASGLLIYRDRLRINRFAWPKVLKISYKRNNFYIKIRPGEFEQFESTIGFKLPNHRAAKRLWKVCVEHHTFFRLLLPEAPPKKFLTLGSKFRYSGRTQAQTRRASALIDRPAPYFERSSSKRYTMSRSLDGEVGTGQYATTKGISQTNLITTVTPEKKAEEERDEEEDRRKKAEEATPVAAIRHEGKSPGLGTDSCLLSPPSDHCPLASPTELRRRCKENDHQPPGFQPPKDTVHVHGEPSMDSEGKGKPYLGDRDVAFGYRQQTGKGTTLFSFSLQLPESFPSLLDDDGYLSFPNLSETNLLPQSLQHYLPIRSPSLVPCFLFIFFFLLSASFSVPYALTLSFPLALCLCYLEPKAASLSASLDNDPSDSSEEETDSERTDTAADGETTATESDQEEDAELKAQELDKTQDDLMKHQTNISELKRTFLETSTDTAIMNEWEKRLSTSPVRLASRQEEAPMIEPLVPEETKQSSGEKLMDGSEIFSLLESARKPTEFIGGVTSTAQSWVQKTETKTGSSKTETETTQHPQPLSTEKVVQETVLVEERHVKNVHASGDASYAAGDDVDSAAQAASADASSIKGKEGSVLTHGDKEEKGKVADKAVLEQEEMATASHEPEEEQSVAIHSSETLEQKPHFESSVKTETISLGSVSPGGVKLDISTKELPVVHTETKTITYESSQVDPGADLEPGVLMSAQTITSETTSTTTTTHITKTVKGGISETRIEKRIVITGDADIDHDQALAQAIKEAKEQHPDMSVTKVVVHKETEITPEDGED</sequence>
<feature type="region of interest" description="Disordered" evidence="12">
    <location>
        <begin position="925"/>
        <end position="994"/>
    </location>
</feature>
<dbReference type="Pfam" id="PF05902">
    <property type="entry name" value="4_1_CTD"/>
    <property type="match status" value="1"/>
</dbReference>
<dbReference type="InterPro" id="IPR019747">
    <property type="entry name" value="FERM_CS"/>
</dbReference>
<dbReference type="Proteomes" id="UP000694851">
    <property type="component" value="Unplaced"/>
</dbReference>
<keyword evidence="14" id="KW-1185">Reference proteome</keyword>
<dbReference type="InterPro" id="IPR011993">
    <property type="entry name" value="PH-like_dom_sf"/>
</dbReference>
<feature type="compositionally biased region" description="Low complexity" evidence="12">
    <location>
        <begin position="17"/>
        <end position="50"/>
    </location>
</feature>
<dbReference type="GO" id="GO:0005198">
    <property type="term" value="F:structural molecule activity"/>
    <property type="evidence" value="ECO:0007669"/>
    <property type="project" value="InterPro"/>
</dbReference>
<dbReference type="InterPro" id="IPR035963">
    <property type="entry name" value="FERM_2"/>
</dbReference>
<accession>A0A8B7T891</accession>
<dbReference type="CTD" id="23136"/>
<dbReference type="InterPro" id="IPR014847">
    <property type="entry name" value="FA"/>
</dbReference>
<dbReference type="PROSITE" id="PS00660">
    <property type="entry name" value="FERM_1"/>
    <property type="match status" value="1"/>
</dbReference>
<dbReference type="GO" id="GO:0005886">
    <property type="term" value="C:plasma membrane"/>
    <property type="evidence" value="ECO:0007669"/>
    <property type="project" value="TreeGrafter"/>
</dbReference>
<feature type="compositionally biased region" description="Basic and acidic residues" evidence="12">
    <location>
        <begin position="584"/>
        <end position="601"/>
    </location>
</feature>
<dbReference type="InterPro" id="IPR018979">
    <property type="entry name" value="FERM_N"/>
</dbReference>
<dbReference type="InterPro" id="IPR000299">
    <property type="entry name" value="FERM_domain"/>
</dbReference>
<protein>
    <recommendedName>
        <fullName evidence="7">Protein 4.1</fullName>
    </recommendedName>
    <alternativeName>
        <fullName evidence="11">4.1R</fullName>
    </alternativeName>
    <alternativeName>
        <fullName evidence="8">Band 4.1</fullName>
    </alternativeName>
    <alternativeName>
        <fullName evidence="9">Erythrocyte membrane protein band 4.1</fullName>
    </alternativeName>
</protein>
<evidence type="ECO:0000256" key="8">
    <source>
        <dbReference type="ARBA" id="ARBA00030419"/>
    </source>
</evidence>
<dbReference type="PANTHER" id="PTHR23280">
    <property type="entry name" value="4.1 G PROTEIN"/>
    <property type="match status" value="1"/>
</dbReference>
<evidence type="ECO:0000313" key="14">
    <source>
        <dbReference type="Proteomes" id="UP000694851"/>
    </source>
</evidence>
<evidence type="ECO:0000259" key="13">
    <source>
        <dbReference type="PROSITE" id="PS50057"/>
    </source>
</evidence>
<evidence type="ECO:0000256" key="6">
    <source>
        <dbReference type="ARBA" id="ARBA00023212"/>
    </source>
</evidence>
<feature type="compositionally biased region" description="Basic and acidic residues" evidence="12">
    <location>
        <begin position="942"/>
        <end position="957"/>
    </location>
</feature>
<feature type="region of interest" description="Disordered" evidence="12">
    <location>
        <begin position="713"/>
        <end position="753"/>
    </location>
</feature>
<evidence type="ECO:0000256" key="5">
    <source>
        <dbReference type="ARBA" id="ARBA00023203"/>
    </source>
</evidence>
<dbReference type="CDD" id="cd13184">
    <property type="entry name" value="FERM_C_4_1_family"/>
    <property type="match status" value="1"/>
</dbReference>
<dbReference type="PIRSF" id="PIRSF002304">
    <property type="entry name" value="Membrane_skeletal_4_1"/>
    <property type="match status" value="1"/>
</dbReference>
<dbReference type="Pfam" id="PF00373">
    <property type="entry name" value="FERM_M"/>
    <property type="match status" value="1"/>
</dbReference>
<dbReference type="GO" id="GO:0030866">
    <property type="term" value="P:cortical actin cytoskeleton organization"/>
    <property type="evidence" value="ECO:0007669"/>
    <property type="project" value="InterPro"/>
</dbReference>
<dbReference type="GO" id="GO:0005856">
    <property type="term" value="C:cytoskeleton"/>
    <property type="evidence" value="ECO:0007669"/>
    <property type="project" value="UniProtKB-SubCell"/>
</dbReference>
<feature type="region of interest" description="Disordered" evidence="12">
    <location>
        <begin position="505"/>
        <end position="543"/>
    </location>
</feature>
<dbReference type="InterPro" id="IPR019748">
    <property type="entry name" value="FERM_central"/>
</dbReference>
<evidence type="ECO:0000256" key="10">
    <source>
        <dbReference type="ARBA" id="ARBA00054563"/>
    </source>
</evidence>
<dbReference type="InterPro" id="IPR008379">
    <property type="entry name" value="Band_4.1_C"/>
</dbReference>
<dbReference type="SUPFAM" id="SSF47031">
    <property type="entry name" value="Second domain of FERM"/>
    <property type="match status" value="1"/>
</dbReference>
<dbReference type="OrthoDB" id="6589456at2759"/>
<organism evidence="14 15">
    <name type="scientific">Hipposideros armiger</name>
    <name type="common">Great Himalayan leaf-nosed bat</name>
    <dbReference type="NCBI Taxonomy" id="186990"/>
    <lineage>
        <taxon>Eukaryota</taxon>
        <taxon>Metazoa</taxon>
        <taxon>Chordata</taxon>
        <taxon>Craniata</taxon>
        <taxon>Vertebrata</taxon>
        <taxon>Euteleostomi</taxon>
        <taxon>Mammalia</taxon>
        <taxon>Eutheria</taxon>
        <taxon>Laurasiatheria</taxon>
        <taxon>Chiroptera</taxon>
        <taxon>Yinpterochiroptera</taxon>
        <taxon>Rhinolophoidea</taxon>
        <taxon>Hipposideridae</taxon>
        <taxon>Hipposideros</taxon>
    </lineage>
</organism>
<dbReference type="FunFam" id="2.30.29.30:FF:000001">
    <property type="entry name" value="Erythrocyte membrane protein band 4.1"/>
    <property type="match status" value="1"/>
</dbReference>
<evidence type="ECO:0000256" key="7">
    <source>
        <dbReference type="ARBA" id="ARBA00023658"/>
    </source>
</evidence>
<keyword evidence="5" id="KW-0009">Actin-binding</keyword>
<feature type="compositionally biased region" description="Acidic residues" evidence="12">
    <location>
        <begin position="719"/>
        <end position="729"/>
    </location>
</feature>
<dbReference type="InterPro" id="IPR014352">
    <property type="entry name" value="FERM/acyl-CoA-bd_prot_sf"/>
</dbReference>
<dbReference type="GO" id="GO:0005938">
    <property type="term" value="C:cell cortex"/>
    <property type="evidence" value="ECO:0007669"/>
    <property type="project" value="UniProtKB-SubCell"/>
</dbReference>
<dbReference type="PRINTS" id="PR00935">
    <property type="entry name" value="BAND41"/>
</dbReference>
<dbReference type="Pfam" id="PF09379">
    <property type="entry name" value="FERM_N"/>
    <property type="match status" value="1"/>
</dbReference>
<comment type="function">
    <text evidence="10">Protein 4.1 is a major structural element of the erythrocyte membrane skeleton. It plays a key role in regulating membrane physical properties of mechanical stability and deformability by stabilizing spectrin-actin interaction. Recruits DLG1 to membranes. Required for dynein-dynactin complex and NUMA1 recruitment at the mitotic cell cortex during anaphase.</text>
</comment>
<dbReference type="InterPro" id="IPR019749">
    <property type="entry name" value="Band_41_domain"/>
</dbReference>
<dbReference type="PROSITE" id="PS00661">
    <property type="entry name" value="FERM_2"/>
    <property type="match status" value="1"/>
</dbReference>
<dbReference type="CDD" id="cd14473">
    <property type="entry name" value="FERM_B-lobe"/>
    <property type="match status" value="1"/>
</dbReference>
<feature type="region of interest" description="Disordered" evidence="12">
    <location>
        <begin position="569"/>
        <end position="601"/>
    </location>
</feature>
<dbReference type="SMART" id="SM01196">
    <property type="entry name" value="FERM_C"/>
    <property type="match status" value="1"/>
</dbReference>
<dbReference type="FunFam" id="1.20.80.10:FF:000001">
    <property type="entry name" value="Erythrocyte membrane protein band 4.1"/>
    <property type="match status" value="1"/>
</dbReference>
<evidence type="ECO:0000256" key="9">
    <source>
        <dbReference type="ARBA" id="ARBA00032586"/>
    </source>
</evidence>
<dbReference type="PROSITE" id="PS50057">
    <property type="entry name" value="FERM_3"/>
    <property type="match status" value="1"/>
</dbReference>
<feature type="compositionally biased region" description="Basic and acidic residues" evidence="12">
    <location>
        <begin position="981"/>
        <end position="993"/>
    </location>
</feature>
<dbReference type="GO" id="GO:0003779">
    <property type="term" value="F:actin binding"/>
    <property type="evidence" value="ECO:0007669"/>
    <property type="project" value="UniProtKB-KW"/>
</dbReference>
<keyword evidence="6" id="KW-0206">Cytoskeleton</keyword>
<comment type="subcellular location">
    <subcellularLocation>
        <location evidence="2">Cytoplasm</location>
        <location evidence="2">Cell cortex</location>
    </subcellularLocation>
    <subcellularLocation>
        <location evidence="1">Cytoplasm</location>
        <location evidence="1">Cytoskeleton</location>
    </subcellularLocation>
</comment>
<dbReference type="InterPro" id="IPR007477">
    <property type="entry name" value="SAB_dom"/>
</dbReference>
<gene>
    <name evidence="15" type="primary">EPB41L3</name>
</gene>
<keyword evidence="4" id="KW-0597">Phosphoprotein</keyword>
<dbReference type="Gene3D" id="1.20.80.10">
    <property type="match status" value="1"/>
</dbReference>
<feature type="compositionally biased region" description="Low complexity" evidence="12">
    <location>
        <begin position="86"/>
        <end position="97"/>
    </location>
</feature>
<dbReference type="RefSeq" id="XP_019520248.1">
    <property type="nucleotide sequence ID" value="XM_019664703.1"/>
</dbReference>
<dbReference type="InterPro" id="IPR000798">
    <property type="entry name" value="Ez/rad/moesin-like"/>
</dbReference>
<reference evidence="15" key="1">
    <citation type="submission" date="2025-08" db="UniProtKB">
        <authorList>
            <consortium name="RefSeq"/>
        </authorList>
    </citation>
    <scope>IDENTIFICATION</scope>
    <source>
        <tissue evidence="15">Muscle</tissue>
    </source>
</reference>
<dbReference type="Pfam" id="PF09380">
    <property type="entry name" value="FERM_C"/>
    <property type="match status" value="1"/>
</dbReference>
<feature type="compositionally biased region" description="Low complexity" evidence="12">
    <location>
        <begin position="867"/>
        <end position="878"/>
    </location>
</feature>
<evidence type="ECO:0000256" key="12">
    <source>
        <dbReference type="SAM" id="MobiDB-lite"/>
    </source>
</evidence>
<feature type="compositionally biased region" description="Basic and acidic residues" evidence="12">
    <location>
        <begin position="55"/>
        <end position="66"/>
    </location>
</feature>
<dbReference type="Gene3D" id="3.10.20.90">
    <property type="entry name" value="Phosphatidylinositol 3-kinase Catalytic Subunit, Chain A, domain 1"/>
    <property type="match status" value="1"/>
</dbReference>
<dbReference type="SMART" id="SM00295">
    <property type="entry name" value="B41"/>
    <property type="match status" value="1"/>
</dbReference>
<evidence type="ECO:0000256" key="4">
    <source>
        <dbReference type="ARBA" id="ARBA00022553"/>
    </source>
</evidence>
<name>A0A8B7T891_HIPAR</name>
<dbReference type="AlphaFoldDB" id="A0A8B7T891"/>
<feature type="domain" description="FERM" evidence="13">
    <location>
        <begin position="140"/>
        <end position="428"/>
    </location>
</feature>
<dbReference type="PRINTS" id="PR00661">
    <property type="entry name" value="ERMFAMILY"/>
</dbReference>
<dbReference type="InterPro" id="IPR029071">
    <property type="entry name" value="Ubiquitin-like_domsf"/>
</dbReference>
<dbReference type="KEGG" id="hai:109394548"/>
<dbReference type="InterPro" id="IPR018980">
    <property type="entry name" value="FERM_PH-like_C"/>
</dbReference>
<dbReference type="SUPFAM" id="SSF54236">
    <property type="entry name" value="Ubiquitin-like"/>
    <property type="match status" value="1"/>
</dbReference>
<evidence type="ECO:0000313" key="15">
    <source>
        <dbReference type="RefSeq" id="XP_019520248.1"/>
    </source>
</evidence>
<dbReference type="GO" id="GO:0031032">
    <property type="term" value="P:actomyosin structure organization"/>
    <property type="evidence" value="ECO:0007669"/>
    <property type="project" value="TreeGrafter"/>
</dbReference>
<dbReference type="GeneID" id="109394548"/>
<evidence type="ECO:0000256" key="1">
    <source>
        <dbReference type="ARBA" id="ARBA00004245"/>
    </source>
</evidence>
<dbReference type="Pfam" id="PF04382">
    <property type="entry name" value="SAB"/>
    <property type="match status" value="1"/>
</dbReference>
<evidence type="ECO:0000256" key="11">
    <source>
        <dbReference type="ARBA" id="ARBA00078357"/>
    </source>
</evidence>
<evidence type="ECO:0000256" key="2">
    <source>
        <dbReference type="ARBA" id="ARBA00004544"/>
    </source>
</evidence>
<dbReference type="SMART" id="SM01195">
    <property type="entry name" value="FA"/>
    <property type="match status" value="1"/>
</dbReference>
<feature type="compositionally biased region" description="Low complexity" evidence="12">
    <location>
        <begin position="736"/>
        <end position="745"/>
    </location>
</feature>
<dbReference type="Gene3D" id="2.30.29.30">
    <property type="entry name" value="Pleckstrin-homology domain (PH domain)/Phosphotyrosine-binding domain (PTB)"/>
    <property type="match status" value="1"/>
</dbReference>
<keyword evidence="3" id="KW-0963">Cytoplasm</keyword>